<evidence type="ECO:0000256" key="1">
    <source>
        <dbReference type="SAM" id="MobiDB-lite"/>
    </source>
</evidence>
<dbReference type="AlphaFoldDB" id="A0AAV9ZYK5"/>
<organism evidence="2 3">
    <name type="scientific">Favolaschia claudopus</name>
    <dbReference type="NCBI Taxonomy" id="2862362"/>
    <lineage>
        <taxon>Eukaryota</taxon>
        <taxon>Fungi</taxon>
        <taxon>Dikarya</taxon>
        <taxon>Basidiomycota</taxon>
        <taxon>Agaricomycotina</taxon>
        <taxon>Agaricomycetes</taxon>
        <taxon>Agaricomycetidae</taxon>
        <taxon>Agaricales</taxon>
        <taxon>Marasmiineae</taxon>
        <taxon>Mycenaceae</taxon>
        <taxon>Favolaschia</taxon>
    </lineage>
</organism>
<dbReference type="EMBL" id="JAWWNJ010000100">
    <property type="protein sequence ID" value="KAK6996002.1"/>
    <property type="molecule type" value="Genomic_DNA"/>
</dbReference>
<feature type="compositionally biased region" description="Acidic residues" evidence="1">
    <location>
        <begin position="128"/>
        <end position="142"/>
    </location>
</feature>
<evidence type="ECO:0000313" key="2">
    <source>
        <dbReference type="EMBL" id="KAK6996002.1"/>
    </source>
</evidence>
<dbReference type="Proteomes" id="UP001362999">
    <property type="component" value="Unassembled WGS sequence"/>
</dbReference>
<protein>
    <submittedName>
        <fullName evidence="2">Uncharacterized protein</fullName>
    </submittedName>
</protein>
<accession>A0AAV9ZYK5</accession>
<reference evidence="2 3" key="1">
    <citation type="journal article" date="2024" name="J Genomics">
        <title>Draft genome sequencing and assembly of Favolaschia claudopus CIRM-BRFM 2984 isolated from oak limbs.</title>
        <authorList>
            <person name="Navarro D."/>
            <person name="Drula E."/>
            <person name="Chaduli D."/>
            <person name="Cazenave R."/>
            <person name="Ahrendt S."/>
            <person name="Wang J."/>
            <person name="Lipzen A."/>
            <person name="Daum C."/>
            <person name="Barry K."/>
            <person name="Grigoriev I.V."/>
            <person name="Favel A."/>
            <person name="Rosso M.N."/>
            <person name="Martin F."/>
        </authorList>
    </citation>
    <scope>NUCLEOTIDE SEQUENCE [LARGE SCALE GENOMIC DNA]</scope>
    <source>
        <strain evidence="2 3">CIRM-BRFM 2984</strain>
    </source>
</reference>
<proteinExistence type="predicted"/>
<keyword evidence="3" id="KW-1185">Reference proteome</keyword>
<name>A0AAV9ZYK5_9AGAR</name>
<comment type="caution">
    <text evidence="2">The sequence shown here is derived from an EMBL/GenBank/DDBJ whole genome shotgun (WGS) entry which is preliminary data.</text>
</comment>
<evidence type="ECO:0000313" key="3">
    <source>
        <dbReference type="Proteomes" id="UP001362999"/>
    </source>
</evidence>
<sequence>MPMLRSLGLTLASPSATTASPVPPTAFFSANVPELRLLHLNYVTLLLFEVPPVQGFLTLVLRSRSPEASNLGAAAQRITHHPSRIIHQEIVVLIAGISYNRAPVPCRVSAEDSDEDEYQSGSGTGSDFETDSDSAFEWDSEGASESGSESENMPVHELD</sequence>
<feature type="region of interest" description="Disordered" evidence="1">
    <location>
        <begin position="108"/>
        <end position="159"/>
    </location>
</feature>
<gene>
    <name evidence="2" type="ORF">R3P38DRAFT_3223001</name>
</gene>